<evidence type="ECO:0000313" key="1">
    <source>
        <dbReference type="EMBL" id="PNP61461.1"/>
    </source>
</evidence>
<evidence type="ECO:0000313" key="2">
    <source>
        <dbReference type="Proteomes" id="UP000236664"/>
    </source>
</evidence>
<sequence>MPRLDSGFNLSSDVWGGSFSRRPGFPIRSRVQNGLQIPGFLSGSENEIPRLFMPSEFRRPLLITPRVLGTAARYGPLINMIWLLRRFKDDEIPEDCLVKAALSKTEGMVVLLLTVSNHLDKPPTTAIGDDGEEDVEDVRLPLPGKLFLHTLPETSQITVSEAVLAAAVQNYKLGERVVVVLLDHLQPKITVTARSLIAAIASYNLFDEQFKRAALKEIVKRLVQAAGGRISVPMDVELNRMSGDEYEDTTPERKPLRELFLVRYSGRIIKQDDIDNLFTYLKDSQREIGNIQIMVIN</sequence>
<dbReference type="EMBL" id="MTQA01000294">
    <property type="protein sequence ID" value="PNP61461.1"/>
    <property type="molecule type" value="Genomic_DNA"/>
</dbReference>
<accession>A0A2K0UUN0</accession>
<name>A0A2K0UUN0_GIBNY</name>
<dbReference type="AlphaFoldDB" id="A0A2K0UUN0"/>
<keyword evidence="2" id="KW-1185">Reference proteome</keyword>
<comment type="caution">
    <text evidence="1">The sequence shown here is derived from an EMBL/GenBank/DDBJ whole genome shotgun (WGS) entry which is preliminary data.</text>
</comment>
<reference evidence="1 2" key="1">
    <citation type="submission" date="2017-06" db="EMBL/GenBank/DDBJ databases">
        <title>Genome of Fusarium nygamai isolate CS10214.</title>
        <authorList>
            <person name="Gardiner D.M."/>
            <person name="Obanor F."/>
            <person name="Kazan K."/>
        </authorList>
    </citation>
    <scope>NUCLEOTIDE SEQUENCE [LARGE SCALE GENOMIC DNA]</scope>
    <source>
        <strain evidence="1 2">CS10214</strain>
    </source>
</reference>
<gene>
    <name evidence="1" type="ORF">FNYG_13809</name>
</gene>
<protein>
    <submittedName>
        <fullName evidence="1">Uncharacterized protein</fullName>
    </submittedName>
</protein>
<proteinExistence type="predicted"/>
<organism evidence="1 2">
    <name type="scientific">Gibberella nygamai</name>
    <name type="common">Bean root rot disease fungus</name>
    <name type="synonym">Fusarium nygamai</name>
    <dbReference type="NCBI Taxonomy" id="42673"/>
    <lineage>
        <taxon>Eukaryota</taxon>
        <taxon>Fungi</taxon>
        <taxon>Dikarya</taxon>
        <taxon>Ascomycota</taxon>
        <taxon>Pezizomycotina</taxon>
        <taxon>Sordariomycetes</taxon>
        <taxon>Hypocreomycetidae</taxon>
        <taxon>Hypocreales</taxon>
        <taxon>Nectriaceae</taxon>
        <taxon>Fusarium</taxon>
        <taxon>Fusarium fujikuroi species complex</taxon>
    </lineage>
</organism>
<dbReference type="Proteomes" id="UP000236664">
    <property type="component" value="Unassembled WGS sequence"/>
</dbReference>